<keyword evidence="1" id="KW-0732">Signal</keyword>
<dbReference type="InterPro" id="IPR047589">
    <property type="entry name" value="DUF11_rpt"/>
</dbReference>
<dbReference type="InterPro" id="IPR013431">
    <property type="entry name" value="Delta_60_rpt"/>
</dbReference>
<reference evidence="4" key="1">
    <citation type="submission" date="2015-07" db="EMBL/GenBank/DDBJ databases">
        <authorList>
            <person name="Kim K.M."/>
        </authorList>
    </citation>
    <scope>NUCLEOTIDE SEQUENCE [LARGE SCALE GENOMIC DNA]</scope>
    <source>
        <strain evidence="4">KCTC 42284</strain>
    </source>
</reference>
<dbReference type="NCBIfam" id="TIGR02608">
    <property type="entry name" value="delta_60_rpt"/>
    <property type="match status" value="7"/>
</dbReference>
<dbReference type="NCBIfam" id="NF012200">
    <property type="entry name" value="choice_anch_D"/>
    <property type="match status" value="1"/>
</dbReference>
<accession>A0A0K0XUB3</accession>
<dbReference type="InterPro" id="IPR011044">
    <property type="entry name" value="Quino_amine_DH_bsu"/>
</dbReference>
<dbReference type="EMBL" id="CP012154">
    <property type="protein sequence ID" value="AKS41206.1"/>
    <property type="molecule type" value="Genomic_DNA"/>
</dbReference>
<organism evidence="3 4">
    <name type="scientific">Wenzhouxiangella marina</name>
    <dbReference type="NCBI Taxonomy" id="1579979"/>
    <lineage>
        <taxon>Bacteria</taxon>
        <taxon>Pseudomonadati</taxon>
        <taxon>Pseudomonadota</taxon>
        <taxon>Gammaproteobacteria</taxon>
        <taxon>Chromatiales</taxon>
        <taxon>Wenzhouxiangellaceae</taxon>
        <taxon>Wenzhouxiangella</taxon>
    </lineage>
</organism>
<dbReference type="Gene3D" id="2.60.40.10">
    <property type="entry name" value="Immunoglobulins"/>
    <property type="match status" value="3"/>
</dbReference>
<dbReference type="InterPro" id="IPR001434">
    <property type="entry name" value="OmcB-like_DUF11"/>
</dbReference>
<dbReference type="Gene3D" id="2.80.10.50">
    <property type="match status" value="4"/>
</dbReference>
<evidence type="ECO:0000259" key="2">
    <source>
        <dbReference type="Pfam" id="PF01345"/>
    </source>
</evidence>
<name>A0A0K0XUB3_9GAMM</name>
<dbReference type="PANTHER" id="PTHR34819:SF5">
    <property type="entry name" value="CONSERVED REPEAT DOMAIN PROTEIN"/>
    <property type="match status" value="1"/>
</dbReference>
<dbReference type="NCBIfam" id="TIGR01451">
    <property type="entry name" value="B_ant_repeat"/>
    <property type="match status" value="1"/>
</dbReference>
<dbReference type="PATRIC" id="fig|1579979.3.peg.842"/>
<dbReference type="Pfam" id="PF17164">
    <property type="entry name" value="DUF5122"/>
    <property type="match status" value="8"/>
</dbReference>
<proteinExistence type="predicted"/>
<evidence type="ECO:0000313" key="3">
    <source>
        <dbReference type="EMBL" id="AKS41206.1"/>
    </source>
</evidence>
<protein>
    <recommendedName>
        <fullName evidence="2">DUF11 domain-containing protein</fullName>
    </recommendedName>
</protein>
<dbReference type="InterPro" id="IPR013783">
    <property type="entry name" value="Ig-like_fold"/>
</dbReference>
<dbReference type="Pfam" id="PF01345">
    <property type="entry name" value="DUF11"/>
    <property type="match status" value="3"/>
</dbReference>
<evidence type="ECO:0000313" key="4">
    <source>
        <dbReference type="Proteomes" id="UP000066624"/>
    </source>
</evidence>
<feature type="domain" description="DUF11" evidence="2">
    <location>
        <begin position="842"/>
        <end position="958"/>
    </location>
</feature>
<dbReference type="STRING" id="1579979.WM2015_825"/>
<dbReference type="KEGG" id="wma:WM2015_825"/>
<dbReference type="Proteomes" id="UP000066624">
    <property type="component" value="Chromosome"/>
</dbReference>
<dbReference type="SUPFAM" id="SSF50969">
    <property type="entry name" value="YVTN repeat-like/Quinoprotein amine dehydrogenase"/>
    <property type="match status" value="1"/>
</dbReference>
<sequence>MRAQARRRIVARCIALLGLLISAGPALALNEDEGYQPDPNGMVYSLISTPYGTLVGGNFTSIAGLPRSRLAMLDAAGRNTSFFAGPNLSGGDVNVSLLAGGTDLVIAGSFNGRIQRLDGDGALLSPWFSSNPDGDIHALAEKPDPMTGNYGIYIGGSFANVGGQARTGVARLNYNGLLDTGFVPPDFSGSVRALAVQDDGKLLVAGSIGIAGQIPARRLYRLNEDGSVDNSFQAAGLASGVRTVLALEIEDDGRILVAGEVDGDGFVLRLNADGSLDGDYEPPSLNGPVYALDLLPDGRALIGGDFTSGVGPRSRIARLNEDGSVDNGFAPLVNPNAAVRTVLVQDDGAVLLGGAFNQITGLGRNRLARLDALGRIDQAQAEVEFAPSDIEAPRTIALQADGRILVGGSFTHINGTSRRLLARLHPNGSLDSSFAPVIGGVSIYAIAVQRDGRILVGGWFETVNGTPRSRLARLHPDGSLDTSFNAGLIAGNLPKVNSIHILDDGKILIGGRFTEVNEQARLDLARLHPDGSLDTNFSPSWTESQTPLTLKSLAVDDNGWVYTCGEGYASQDRLVFARFTPSGQLWSSFDPPLAIGVGQHFCRSIVIDDHIVVGGRIQYSFGGNQYGWSLIDQNGNHTVASPFEGGRVISIQKTGSGYLAAGNFLLNEESKHLALLNHAGNALRPGVQPWSAGSVELFRDNTTLQMTPDGRVLLGIDDHLHRLANPDGLPLRQRIVWGTPGNPERLVWDRMTGFGSAPALLGTPRVLVSQTCCDEDDFAPAAGGGWMSRDGDDWRLEGFAGLPGKFYVRIEYRAGNSKGSSTFLTPIQRLYGEVPPGVDTADLSLKLVIDQDPVEPGDVVIVDVLAGNAGPDLAGLPSVTIDLPAGYTLIDFDDSDQGTFLPGDRLWKLDDLAGSGPAAGAQLRLQLQVTQQTPHTIEAQIFASEFDPNLNNNVATLTPDVLRSRSDLKLVHSVSPAAALPGDQVTFAVLVDNLGPEPADGVEVAHLLPTGYSYQGHNSDLGSYNSATGQWQIGSLEVGEGAVLEVEVLVNGAGGFTSSASASSFSEDPEPFNNLAFAEVDPFTDLAVSIEADAEWAGMGDALAMTVEVSNAGPRAADAVSVQVTPLSGGFIPQEYFASIGDYEPNSGLWTVGSLQPGETAVLVIDGTPGFVEDTGVGATVSSAAFDLDPSNNSDDVLVRYQFPGAWGEVSPASIDFGEVMVGQSSDSVVITVTSVGDEPLDMGFTTLWGDDDVHFVFDGGSCTPSSPPLNVGETCIVSLRFVPEAAGTWTDAEVRISSNDPNGTYVIPVSGIGLPDTVEDAIFSDRFQGFQ</sequence>
<dbReference type="SUPFAM" id="SSF101898">
    <property type="entry name" value="NHL repeat"/>
    <property type="match status" value="1"/>
</dbReference>
<evidence type="ECO:0000256" key="1">
    <source>
        <dbReference type="SAM" id="SignalP"/>
    </source>
</evidence>
<feature type="chain" id="PRO_5005454271" description="DUF11 domain-containing protein" evidence="1">
    <location>
        <begin position="29"/>
        <end position="1332"/>
    </location>
</feature>
<feature type="domain" description="DUF11" evidence="2">
    <location>
        <begin position="967"/>
        <end position="1078"/>
    </location>
</feature>
<keyword evidence="4" id="KW-1185">Reference proteome</keyword>
<dbReference type="PANTHER" id="PTHR34819">
    <property type="entry name" value="LARGE CYSTEINE-RICH PERIPLASMIC PROTEIN OMCB"/>
    <property type="match status" value="1"/>
</dbReference>
<dbReference type="InterPro" id="IPR051172">
    <property type="entry name" value="Chlamydia_OmcB"/>
</dbReference>
<feature type="domain" description="DUF11" evidence="2">
    <location>
        <begin position="1085"/>
        <end position="1197"/>
    </location>
</feature>
<gene>
    <name evidence="3" type="ORF">WM2015_825</name>
</gene>
<feature type="signal peptide" evidence="1">
    <location>
        <begin position="1"/>
        <end position="28"/>
    </location>
</feature>